<protein>
    <submittedName>
        <fullName evidence="1">DUF2290 domain-containing protein</fullName>
    </submittedName>
</protein>
<dbReference type="RefSeq" id="WP_373657361.1">
    <property type="nucleotide sequence ID" value="NZ_JBGUAW010000018.1"/>
</dbReference>
<dbReference type="Pfam" id="PF10053">
    <property type="entry name" value="DUF2290"/>
    <property type="match status" value="1"/>
</dbReference>
<keyword evidence="2" id="KW-1185">Reference proteome</keyword>
<name>A0ABV4TZ33_9GAMM</name>
<gene>
    <name evidence="1" type="ORF">ACERLL_17345</name>
</gene>
<reference evidence="1 2" key="1">
    <citation type="submission" date="2024-08" db="EMBL/GenBank/DDBJ databases">
        <title>Whole-genome sequencing of halo(alkali)philic microorganisms from hypersaline lakes.</title>
        <authorList>
            <person name="Sorokin D.Y."/>
            <person name="Merkel A.Y."/>
            <person name="Messina E."/>
            <person name="Yakimov M."/>
        </authorList>
    </citation>
    <scope>NUCLEOTIDE SEQUENCE [LARGE SCALE GENOMIC DNA]</scope>
    <source>
        <strain evidence="1 2">Cl-TMA</strain>
    </source>
</reference>
<dbReference type="EMBL" id="JBGUAW010000018">
    <property type="protein sequence ID" value="MFA9462572.1"/>
    <property type="molecule type" value="Genomic_DNA"/>
</dbReference>
<dbReference type="Proteomes" id="UP001575181">
    <property type="component" value="Unassembled WGS sequence"/>
</dbReference>
<dbReference type="InterPro" id="IPR018742">
    <property type="entry name" value="DUF2290"/>
</dbReference>
<evidence type="ECO:0000313" key="1">
    <source>
        <dbReference type="EMBL" id="MFA9462572.1"/>
    </source>
</evidence>
<organism evidence="1 2">
    <name type="scientific">Thiohalorhabdus methylotrophus</name>
    <dbReference type="NCBI Taxonomy" id="3242694"/>
    <lineage>
        <taxon>Bacteria</taxon>
        <taxon>Pseudomonadati</taxon>
        <taxon>Pseudomonadota</taxon>
        <taxon>Gammaproteobacteria</taxon>
        <taxon>Thiohalorhabdales</taxon>
        <taxon>Thiohalorhabdaceae</taxon>
        <taxon>Thiohalorhabdus</taxon>
    </lineage>
</organism>
<comment type="caution">
    <text evidence="1">The sequence shown here is derived from an EMBL/GenBank/DDBJ whole genome shotgun (WGS) entry which is preliminary data.</text>
</comment>
<proteinExistence type="predicted"/>
<accession>A0ABV4TZ33</accession>
<sequence length="223" mass="25793">MASLEEIREQITRITSELIKSGLCDHQNYPSIIEKPGKHKEIVFDTKADLSTVLKNQGYKELYEALLKNKAYNFLMVDGAIIQLMYSFHKGDILGHRLAFFPCPNLLEYQNIPEIYENDEVSADIISEKIVTFPIRFDFDNSEEKFISIDHPKSHLTLGEYRNCRIPVSAPLTPFYFMDFILRSFYDTRDQKFSSQIPPFSHSFSKSISNSETEVVHLQIPSP</sequence>
<evidence type="ECO:0000313" key="2">
    <source>
        <dbReference type="Proteomes" id="UP001575181"/>
    </source>
</evidence>